<keyword evidence="2" id="KW-1185">Reference proteome</keyword>
<dbReference type="GeneID" id="27357705"/>
<dbReference type="AlphaFoldDB" id="A0A0D2E2R0"/>
<gene>
    <name evidence="1" type="ORF">PV06_05631</name>
</gene>
<proteinExistence type="predicted"/>
<accession>A0A0D2E2R0</accession>
<organism evidence="1 2">
    <name type="scientific">Exophiala oligosperma</name>
    <dbReference type="NCBI Taxonomy" id="215243"/>
    <lineage>
        <taxon>Eukaryota</taxon>
        <taxon>Fungi</taxon>
        <taxon>Dikarya</taxon>
        <taxon>Ascomycota</taxon>
        <taxon>Pezizomycotina</taxon>
        <taxon>Eurotiomycetes</taxon>
        <taxon>Chaetothyriomycetidae</taxon>
        <taxon>Chaetothyriales</taxon>
        <taxon>Herpotrichiellaceae</taxon>
        <taxon>Exophiala</taxon>
    </lineage>
</organism>
<evidence type="ECO:0000313" key="1">
    <source>
        <dbReference type="EMBL" id="KIW42044.1"/>
    </source>
</evidence>
<dbReference type="HOGENOM" id="CLU_847390_0_0_1"/>
<reference evidence="1 2" key="1">
    <citation type="submission" date="2015-01" db="EMBL/GenBank/DDBJ databases">
        <title>The Genome Sequence of Exophiala oligosperma CBS72588.</title>
        <authorList>
            <consortium name="The Broad Institute Genomics Platform"/>
            <person name="Cuomo C."/>
            <person name="de Hoog S."/>
            <person name="Gorbushina A."/>
            <person name="Stielow B."/>
            <person name="Teixiera M."/>
            <person name="Abouelleil A."/>
            <person name="Chapman S.B."/>
            <person name="Priest M."/>
            <person name="Young S.K."/>
            <person name="Wortman J."/>
            <person name="Nusbaum C."/>
            <person name="Birren B."/>
        </authorList>
    </citation>
    <scope>NUCLEOTIDE SEQUENCE [LARGE SCALE GENOMIC DNA]</scope>
    <source>
        <strain evidence="1 2">CBS 72588</strain>
    </source>
</reference>
<dbReference type="OrthoDB" id="4540498at2759"/>
<dbReference type="RefSeq" id="XP_016262260.1">
    <property type="nucleotide sequence ID" value="XM_016406656.1"/>
</dbReference>
<sequence length="328" mass="36589">MVVDQSNPHAPVKVIFENPIHESVAPLKPRHTILLVTNPRVVGGQMLATSYSSRIFLDPEISVAGELRRFLRQMAPPCNMTMQENADLEEEYGLDDRVSRPQHLTTLQEFRSTILRDPGTPYQVVVRVTITSICLASLFKQERLFCMTCPSCSRDRYCNQAMDWCDCDVDARSIDMRLNPHVLGGFSDETAGFLQYSPGWGDEGSATRDGRTPQKQHLVPRDAGTFPIFLTDRALSSLLGVRPLEIETLAILETEQECLATFDAVEKDLIGSPVILLLGWTGSDLAQPSEVHRLDSSTPEDQHDLRNGRLTILDAAADIVIMVPDQRT</sequence>
<dbReference type="STRING" id="215243.A0A0D2E2R0"/>
<dbReference type="Proteomes" id="UP000053342">
    <property type="component" value="Unassembled WGS sequence"/>
</dbReference>
<name>A0A0D2E2R0_9EURO</name>
<dbReference type="VEuPathDB" id="FungiDB:PV06_05631"/>
<dbReference type="EMBL" id="KN847336">
    <property type="protein sequence ID" value="KIW42044.1"/>
    <property type="molecule type" value="Genomic_DNA"/>
</dbReference>
<evidence type="ECO:0000313" key="2">
    <source>
        <dbReference type="Proteomes" id="UP000053342"/>
    </source>
</evidence>
<protein>
    <submittedName>
        <fullName evidence="1">Uncharacterized protein</fullName>
    </submittedName>
</protein>